<dbReference type="HOGENOM" id="CLU_2601325_0_0_0"/>
<dbReference type="KEGG" id="ipa:Isop_3337"/>
<organism evidence="1 2">
    <name type="scientific">Isosphaera pallida (strain ATCC 43644 / DSM 9630 / IS1B)</name>
    <dbReference type="NCBI Taxonomy" id="575540"/>
    <lineage>
        <taxon>Bacteria</taxon>
        <taxon>Pseudomonadati</taxon>
        <taxon>Planctomycetota</taxon>
        <taxon>Planctomycetia</taxon>
        <taxon>Isosphaerales</taxon>
        <taxon>Isosphaeraceae</taxon>
        <taxon>Isosphaera</taxon>
    </lineage>
</organism>
<dbReference type="InParanoid" id="E8R5Z7"/>
<dbReference type="RefSeq" id="WP_013566187.1">
    <property type="nucleotide sequence ID" value="NC_014962.1"/>
</dbReference>
<evidence type="ECO:0000313" key="2">
    <source>
        <dbReference type="Proteomes" id="UP000008631"/>
    </source>
</evidence>
<sequence length="79" mass="8045">MSYSGVVVVPSFCSRVDSSRSLRRSVGVVAAILCLGAIGCGGPKTGDMAKEAPGQAAGEAASEEHMLNMMKQQQTKGGS</sequence>
<accession>E8R5Z7</accession>
<reference evidence="1 2" key="2">
    <citation type="journal article" date="2011" name="Stand. Genomic Sci.">
        <title>Complete genome sequence of Isosphaera pallida type strain (IS1B).</title>
        <authorList>
            <consortium name="US DOE Joint Genome Institute (JGI-PGF)"/>
            <person name="Goker M."/>
            <person name="Cleland D."/>
            <person name="Saunders E."/>
            <person name="Lapidus A."/>
            <person name="Nolan M."/>
            <person name="Lucas S."/>
            <person name="Hammon N."/>
            <person name="Deshpande S."/>
            <person name="Cheng J.F."/>
            <person name="Tapia R."/>
            <person name="Han C."/>
            <person name="Goodwin L."/>
            <person name="Pitluck S."/>
            <person name="Liolios K."/>
            <person name="Pagani I."/>
            <person name="Ivanova N."/>
            <person name="Mavromatis K."/>
            <person name="Pati A."/>
            <person name="Chen A."/>
            <person name="Palaniappan K."/>
            <person name="Land M."/>
            <person name="Hauser L."/>
            <person name="Chang Y.J."/>
            <person name="Jeffries C.D."/>
            <person name="Detter J.C."/>
            <person name="Beck B."/>
            <person name="Woyke T."/>
            <person name="Bristow J."/>
            <person name="Eisen J.A."/>
            <person name="Markowitz V."/>
            <person name="Hugenholtz P."/>
            <person name="Kyrpides N.C."/>
            <person name="Klenk H.P."/>
        </authorList>
    </citation>
    <scope>NUCLEOTIDE SEQUENCE [LARGE SCALE GENOMIC DNA]</scope>
    <source>
        <strain evidence="2">ATCC 43644 / DSM 9630 / IS1B</strain>
    </source>
</reference>
<dbReference type="AlphaFoldDB" id="E8R5Z7"/>
<proteinExistence type="predicted"/>
<evidence type="ECO:0000313" key="1">
    <source>
        <dbReference type="EMBL" id="ADV63899.1"/>
    </source>
</evidence>
<name>E8R5Z7_ISOPI</name>
<protein>
    <submittedName>
        <fullName evidence="1">Uncharacterized protein</fullName>
    </submittedName>
</protein>
<gene>
    <name evidence="1" type="ordered locus">Isop_3337</name>
</gene>
<keyword evidence="2" id="KW-1185">Reference proteome</keyword>
<reference key="1">
    <citation type="submission" date="2010-11" db="EMBL/GenBank/DDBJ databases">
        <title>The complete sequence of chromosome of Isophaera pallida ATCC 43644.</title>
        <authorList>
            <consortium name="US DOE Joint Genome Institute (JGI-PGF)"/>
            <person name="Lucas S."/>
            <person name="Copeland A."/>
            <person name="Lapidus A."/>
            <person name="Bruce D."/>
            <person name="Goodwin L."/>
            <person name="Pitluck S."/>
            <person name="Kyrpides N."/>
            <person name="Mavromatis K."/>
            <person name="Pagani I."/>
            <person name="Ivanova N."/>
            <person name="Saunders E."/>
            <person name="Brettin T."/>
            <person name="Detter J.C."/>
            <person name="Han C."/>
            <person name="Tapia R."/>
            <person name="Land M."/>
            <person name="Hauser L."/>
            <person name="Markowitz V."/>
            <person name="Cheng J.-F."/>
            <person name="Hugenholtz P."/>
            <person name="Woyke T."/>
            <person name="Wu D."/>
            <person name="Eisen J.A."/>
        </authorList>
    </citation>
    <scope>NUCLEOTIDE SEQUENCE</scope>
    <source>
        <strain>ATCC 43644</strain>
    </source>
</reference>
<dbReference type="Proteomes" id="UP000008631">
    <property type="component" value="Chromosome"/>
</dbReference>
<dbReference type="EMBL" id="CP002353">
    <property type="protein sequence ID" value="ADV63899.1"/>
    <property type="molecule type" value="Genomic_DNA"/>
</dbReference>